<reference evidence="1 2" key="1">
    <citation type="journal article" date="2017" name="Genome Biol.">
        <title>New reference genome sequences of hot pepper reveal the massive evolution of plant disease-resistance genes by retroduplication.</title>
        <authorList>
            <person name="Kim S."/>
            <person name="Park J."/>
            <person name="Yeom S.I."/>
            <person name="Kim Y.M."/>
            <person name="Seo E."/>
            <person name="Kim K.T."/>
            <person name="Kim M.S."/>
            <person name="Lee J.M."/>
            <person name="Cheong K."/>
            <person name="Shin H.S."/>
            <person name="Kim S.B."/>
            <person name="Han K."/>
            <person name="Lee J."/>
            <person name="Park M."/>
            <person name="Lee H.A."/>
            <person name="Lee H.Y."/>
            <person name="Lee Y."/>
            <person name="Oh S."/>
            <person name="Lee J.H."/>
            <person name="Choi E."/>
            <person name="Choi E."/>
            <person name="Lee S.E."/>
            <person name="Jeon J."/>
            <person name="Kim H."/>
            <person name="Choi G."/>
            <person name="Song H."/>
            <person name="Lee J."/>
            <person name="Lee S.C."/>
            <person name="Kwon J.K."/>
            <person name="Lee H.Y."/>
            <person name="Koo N."/>
            <person name="Hong Y."/>
            <person name="Kim R.W."/>
            <person name="Kang W.H."/>
            <person name="Huh J.H."/>
            <person name="Kang B.C."/>
            <person name="Yang T.J."/>
            <person name="Lee Y.H."/>
            <person name="Bennetzen J.L."/>
            <person name="Choi D."/>
        </authorList>
    </citation>
    <scope>NUCLEOTIDE SEQUENCE [LARGE SCALE GENOMIC DNA]</scope>
    <source>
        <strain evidence="2">cv. PBC81</strain>
    </source>
</reference>
<dbReference type="OrthoDB" id="1301775at2759"/>
<dbReference type="SUPFAM" id="SSF53756">
    <property type="entry name" value="UDP-Glycosyltransferase/glycogen phosphorylase"/>
    <property type="match status" value="1"/>
</dbReference>
<protein>
    <submittedName>
        <fullName evidence="1">Zeatin O-xylosyltransferase</fullName>
    </submittedName>
</protein>
<comment type="caution">
    <text evidence="1">The sequence shown here is derived from an EMBL/GenBank/DDBJ whole genome shotgun (WGS) entry which is preliminary data.</text>
</comment>
<dbReference type="Proteomes" id="UP000224567">
    <property type="component" value="Unassembled WGS sequence"/>
</dbReference>
<proteinExistence type="predicted"/>
<name>A0A2G2V3F5_CAPBA</name>
<dbReference type="PANTHER" id="PTHR48044:SF48">
    <property type="entry name" value="GLYCOSYLTRANSFERASE"/>
    <property type="match status" value="1"/>
</dbReference>
<gene>
    <name evidence="1" type="ORF">CQW23_32875</name>
</gene>
<accession>A0A2G2V3F5</accession>
<keyword evidence="2" id="KW-1185">Reference proteome</keyword>
<evidence type="ECO:0000313" key="1">
    <source>
        <dbReference type="EMBL" id="PHT27521.1"/>
    </source>
</evidence>
<dbReference type="Gene3D" id="3.40.50.2000">
    <property type="entry name" value="Glycogen Phosphorylase B"/>
    <property type="match status" value="1"/>
</dbReference>
<dbReference type="PANTHER" id="PTHR48044">
    <property type="entry name" value="GLYCOSYLTRANSFERASE"/>
    <property type="match status" value="1"/>
</dbReference>
<dbReference type="GO" id="GO:1901135">
    <property type="term" value="P:carbohydrate derivative metabolic process"/>
    <property type="evidence" value="ECO:0007669"/>
    <property type="project" value="UniProtKB-ARBA"/>
</dbReference>
<reference evidence="2" key="2">
    <citation type="journal article" date="2017" name="J. Anim. Genet.">
        <title>Multiple reference genome sequences of hot pepper reveal the massive evolution of plant disease resistance genes by retroduplication.</title>
        <authorList>
            <person name="Kim S."/>
            <person name="Park J."/>
            <person name="Yeom S.-I."/>
            <person name="Kim Y.-M."/>
            <person name="Seo E."/>
            <person name="Kim K.-T."/>
            <person name="Kim M.-S."/>
            <person name="Lee J.M."/>
            <person name="Cheong K."/>
            <person name="Shin H.-S."/>
            <person name="Kim S.-B."/>
            <person name="Han K."/>
            <person name="Lee J."/>
            <person name="Park M."/>
            <person name="Lee H.-A."/>
            <person name="Lee H.-Y."/>
            <person name="Lee Y."/>
            <person name="Oh S."/>
            <person name="Lee J.H."/>
            <person name="Choi E."/>
            <person name="Choi E."/>
            <person name="Lee S.E."/>
            <person name="Jeon J."/>
            <person name="Kim H."/>
            <person name="Choi G."/>
            <person name="Song H."/>
            <person name="Lee J."/>
            <person name="Lee S.-C."/>
            <person name="Kwon J.-K."/>
            <person name="Lee H.-Y."/>
            <person name="Koo N."/>
            <person name="Hong Y."/>
            <person name="Kim R.W."/>
            <person name="Kang W.-H."/>
            <person name="Huh J.H."/>
            <person name="Kang B.-C."/>
            <person name="Yang T.-J."/>
            <person name="Lee Y.-H."/>
            <person name="Bennetzen J.L."/>
            <person name="Choi D."/>
        </authorList>
    </citation>
    <scope>NUCLEOTIDE SEQUENCE [LARGE SCALE GENOMIC DNA]</scope>
    <source>
        <strain evidence="2">cv. PBC81</strain>
    </source>
</reference>
<dbReference type="STRING" id="33114.A0A2G2V3F5"/>
<organism evidence="1 2">
    <name type="scientific">Capsicum baccatum</name>
    <name type="common">Peruvian pepper</name>
    <dbReference type="NCBI Taxonomy" id="33114"/>
    <lineage>
        <taxon>Eukaryota</taxon>
        <taxon>Viridiplantae</taxon>
        <taxon>Streptophyta</taxon>
        <taxon>Embryophyta</taxon>
        <taxon>Tracheophyta</taxon>
        <taxon>Spermatophyta</taxon>
        <taxon>Magnoliopsida</taxon>
        <taxon>eudicotyledons</taxon>
        <taxon>Gunneridae</taxon>
        <taxon>Pentapetalae</taxon>
        <taxon>asterids</taxon>
        <taxon>lamiids</taxon>
        <taxon>Solanales</taxon>
        <taxon>Solanaceae</taxon>
        <taxon>Solanoideae</taxon>
        <taxon>Capsiceae</taxon>
        <taxon>Capsicum</taxon>
    </lineage>
</organism>
<sequence length="93" mass="10620">MLTKLVPLEEELLKKRALLWGVPIAARPMHSDQLMTGFLVIEILNIGLLVREWEKREELVSVSTIKNAVRKLMASEESDMFRKIAEEVGEAVM</sequence>
<dbReference type="AlphaFoldDB" id="A0A2G2V3F5"/>
<dbReference type="GO" id="GO:0008194">
    <property type="term" value="F:UDP-glycosyltransferase activity"/>
    <property type="evidence" value="ECO:0007669"/>
    <property type="project" value="UniProtKB-ARBA"/>
</dbReference>
<evidence type="ECO:0000313" key="2">
    <source>
        <dbReference type="Proteomes" id="UP000224567"/>
    </source>
</evidence>
<dbReference type="EMBL" id="MLFT02000396">
    <property type="protein sequence ID" value="PHT27521.1"/>
    <property type="molecule type" value="Genomic_DNA"/>
</dbReference>